<sequence>MKRFGLAIQIVIGLILGILVGAIFFGNPAVATYLQPIGDVFLRLIKMIVIPIVIATLIVGVAGVGDVKKLGKIGGKTILYFEIVTTIAIVVGLLAANIFQPGVGVDMSHLAKTDIHTYVETAETTQSHSMIDTFVNIVPKNIFDAIVRGDMLAIIFFSVLFGLGVAAAGERGKPVLNFFQGVADAMFWVVNAIMRFAPFGVFALIGVTVSKFGLSSLVPLGKLVILVHVAMAFFIFVVLGTIARISGIKITQILRILKDELLLAYSTSSSETVLPKIMEKMERLGCPKAITSFVIPTGYSFNLDGSTLYQALAALFIAQMYGIHMPISAQITLMLVLMVTSKGIAGVPGVSFVVLLATLGSVGIPLEGLAFIAGVDRLLDMARTVVNVVGNSLAAVVISRWEGQFDKQKAEQYLKEVATKAA</sequence>
<evidence type="ECO:0000313" key="9">
    <source>
        <dbReference type="EMBL" id="KQL48509.1"/>
    </source>
</evidence>
<evidence type="ECO:0000256" key="2">
    <source>
        <dbReference type="ARBA" id="ARBA00022448"/>
    </source>
</evidence>
<comment type="caution">
    <text evidence="9">The sequence shown here is derived from an EMBL/GenBank/DDBJ whole genome shotgun (WGS) entry which is preliminary data.</text>
</comment>
<dbReference type="InterPro" id="IPR036458">
    <property type="entry name" value="Na:dicarbo_symporter_sf"/>
</dbReference>
<evidence type="ECO:0000256" key="5">
    <source>
        <dbReference type="ARBA" id="ARBA00022847"/>
    </source>
</evidence>
<keyword evidence="2" id="KW-0813">Transport</keyword>
<feature type="transmembrane region" description="Helical" evidence="8">
    <location>
        <begin position="312"/>
        <end position="338"/>
    </location>
</feature>
<feature type="transmembrane region" description="Helical" evidence="8">
    <location>
        <begin position="151"/>
        <end position="169"/>
    </location>
</feature>
<reference evidence="9 10" key="1">
    <citation type="submission" date="2015-09" db="EMBL/GenBank/DDBJ databases">
        <title>Genome sequencing project for genomic taxonomy and phylogenomics of Bacillus-like bacteria.</title>
        <authorList>
            <person name="Liu B."/>
            <person name="Wang J."/>
            <person name="Zhu Y."/>
            <person name="Liu G."/>
            <person name="Chen Q."/>
            <person name="Chen Z."/>
            <person name="Lan J."/>
            <person name="Che J."/>
            <person name="Ge C."/>
            <person name="Shi H."/>
            <person name="Pan Z."/>
            <person name="Liu X."/>
        </authorList>
    </citation>
    <scope>NUCLEOTIDE SEQUENCE [LARGE SCALE GENOMIC DNA]</scope>
    <source>
        <strain evidence="9 10">DSM 8552</strain>
    </source>
</reference>
<evidence type="ECO:0000256" key="3">
    <source>
        <dbReference type="ARBA" id="ARBA00022475"/>
    </source>
</evidence>
<keyword evidence="7 8" id="KW-0472">Membrane</keyword>
<dbReference type="Pfam" id="PF00375">
    <property type="entry name" value="SDF"/>
    <property type="match status" value="1"/>
</dbReference>
<keyword evidence="10" id="KW-1185">Reference proteome</keyword>
<keyword evidence="3" id="KW-1003">Cell membrane</keyword>
<gene>
    <name evidence="9" type="ORF">AN963_01480</name>
</gene>
<evidence type="ECO:0000256" key="1">
    <source>
        <dbReference type="ARBA" id="ARBA00004651"/>
    </source>
</evidence>
<dbReference type="RefSeq" id="WP_055742794.1">
    <property type="nucleotide sequence ID" value="NZ_JARTHT010000009.1"/>
</dbReference>
<dbReference type="InterPro" id="IPR001991">
    <property type="entry name" value="Na-dicarboxylate_symporter"/>
</dbReference>
<feature type="transmembrane region" description="Helical" evidence="8">
    <location>
        <begin position="7"/>
        <end position="25"/>
    </location>
</feature>
<dbReference type="Gene3D" id="1.10.3860.10">
    <property type="entry name" value="Sodium:dicarboxylate symporter"/>
    <property type="match status" value="1"/>
</dbReference>
<evidence type="ECO:0000256" key="7">
    <source>
        <dbReference type="ARBA" id="ARBA00023136"/>
    </source>
</evidence>
<feature type="transmembrane region" description="Helical" evidence="8">
    <location>
        <begin position="181"/>
        <end position="205"/>
    </location>
</feature>
<dbReference type="PANTHER" id="PTHR42865">
    <property type="entry name" value="PROTON/GLUTAMATE-ASPARTATE SYMPORTER"/>
    <property type="match status" value="1"/>
</dbReference>
<dbReference type="SUPFAM" id="SSF118215">
    <property type="entry name" value="Proton glutamate symport protein"/>
    <property type="match status" value="1"/>
</dbReference>
<keyword evidence="5" id="KW-0769">Symport</keyword>
<dbReference type="PROSITE" id="PS00714">
    <property type="entry name" value="NA_DICARBOXYL_SYMP_2"/>
    <property type="match status" value="1"/>
</dbReference>
<name>A0ABR5NAV1_BRECH</name>
<evidence type="ECO:0000256" key="8">
    <source>
        <dbReference type="SAM" id="Phobius"/>
    </source>
</evidence>
<comment type="subcellular location">
    <subcellularLocation>
        <location evidence="1">Cell membrane</location>
        <topology evidence="1">Multi-pass membrane protein</topology>
    </subcellularLocation>
</comment>
<dbReference type="PANTHER" id="PTHR42865:SF7">
    <property type="entry name" value="PROTON_GLUTAMATE-ASPARTATE SYMPORTER"/>
    <property type="match status" value="1"/>
</dbReference>
<feature type="transmembrane region" description="Helical" evidence="8">
    <location>
        <begin position="45"/>
        <end position="65"/>
    </location>
</feature>
<protein>
    <submittedName>
        <fullName evidence="9">Glutamate:protein symporter</fullName>
    </submittedName>
</protein>
<dbReference type="InterPro" id="IPR018107">
    <property type="entry name" value="Na-dicarboxylate_symporter_CS"/>
</dbReference>
<keyword evidence="6 8" id="KW-1133">Transmembrane helix</keyword>
<keyword evidence="4 8" id="KW-0812">Transmembrane</keyword>
<organism evidence="9 10">
    <name type="scientific">Brevibacillus choshinensis</name>
    <dbReference type="NCBI Taxonomy" id="54911"/>
    <lineage>
        <taxon>Bacteria</taxon>
        <taxon>Bacillati</taxon>
        <taxon>Bacillota</taxon>
        <taxon>Bacilli</taxon>
        <taxon>Bacillales</taxon>
        <taxon>Paenibacillaceae</taxon>
        <taxon>Brevibacillus</taxon>
    </lineage>
</organism>
<accession>A0ABR5NAV1</accession>
<dbReference type="EMBL" id="LJJB01000007">
    <property type="protein sequence ID" value="KQL48509.1"/>
    <property type="molecule type" value="Genomic_DNA"/>
</dbReference>
<evidence type="ECO:0000256" key="6">
    <source>
        <dbReference type="ARBA" id="ARBA00022989"/>
    </source>
</evidence>
<feature type="transmembrane region" description="Helical" evidence="8">
    <location>
        <begin position="77"/>
        <end position="99"/>
    </location>
</feature>
<dbReference type="PRINTS" id="PR00173">
    <property type="entry name" value="EDTRNSPORT"/>
</dbReference>
<feature type="transmembrane region" description="Helical" evidence="8">
    <location>
        <begin position="350"/>
        <end position="373"/>
    </location>
</feature>
<feature type="transmembrane region" description="Helical" evidence="8">
    <location>
        <begin position="225"/>
        <end position="245"/>
    </location>
</feature>
<evidence type="ECO:0000256" key="4">
    <source>
        <dbReference type="ARBA" id="ARBA00022692"/>
    </source>
</evidence>
<dbReference type="PROSITE" id="PS00713">
    <property type="entry name" value="NA_DICARBOXYL_SYMP_1"/>
    <property type="match status" value="1"/>
</dbReference>
<dbReference type="Proteomes" id="UP000051063">
    <property type="component" value="Unassembled WGS sequence"/>
</dbReference>
<proteinExistence type="predicted"/>
<evidence type="ECO:0000313" key="10">
    <source>
        <dbReference type="Proteomes" id="UP000051063"/>
    </source>
</evidence>